<dbReference type="Gene3D" id="1.10.8.10">
    <property type="entry name" value="DNA helicase RuvA subunit, C-terminal domain"/>
    <property type="match status" value="1"/>
</dbReference>
<sequence length="352" mass="38145">MSFTSKYFDKVSGSGNAVKLAQFFFARTKTCNTGELDAIKELRKKTGAPLMDIKKALTATGYNVKTALVELRKCGLAANRKKAGREATEGLVGVKISECNRFAAAVEINTETDFVSRSDIFQNLVRKVLAAVEMASVPKITRKSAGSVIELSPSDLETLPVNDNEHVGEALATAAMSLRENICLRKACVLFKDNITNGSKPADEVIGIYVHGSINHGLGRQAALVKLKGGNASTTSVAVANKVAMHVVAARPYFLEPSSVPLEVLDRELSLMRSQLADQGKPTKLFEKILDGRMAKFYEETCLVKQKFVLNDKKTVAEWLEGADGSLGSLHVSAFVRINPDEVVVARLPDLD</sequence>
<dbReference type="SUPFAM" id="SSF46934">
    <property type="entry name" value="UBA-like"/>
    <property type="match status" value="1"/>
</dbReference>
<comment type="similarity">
    <text evidence="1 4">Belongs to the EF-Ts family.</text>
</comment>
<dbReference type="GO" id="GO:0070125">
    <property type="term" value="P:mitochondrial translational elongation"/>
    <property type="evidence" value="ECO:0007669"/>
    <property type="project" value="TreeGrafter"/>
</dbReference>
<keyword evidence="4" id="KW-0496">Mitochondrion</keyword>
<dbReference type="SUPFAM" id="SSF54713">
    <property type="entry name" value="Elongation factor Ts (EF-Ts), dimerisation domain"/>
    <property type="match status" value="1"/>
</dbReference>
<dbReference type="AlphaFoldDB" id="A0A7R9XWF1"/>
<dbReference type="GO" id="GO:0003746">
    <property type="term" value="F:translation elongation factor activity"/>
    <property type="evidence" value="ECO:0007669"/>
    <property type="project" value="UniProtKB-UniRule"/>
</dbReference>
<feature type="domain" description="Translation elongation factor EFTs/EF1B dimerisation" evidence="5">
    <location>
        <begin position="103"/>
        <end position="338"/>
    </location>
</feature>
<dbReference type="HAMAP" id="MF_00050">
    <property type="entry name" value="EF_Ts"/>
    <property type="match status" value="1"/>
</dbReference>
<name>A0A7R9XWF1_MICPS</name>
<dbReference type="FunFam" id="1.10.8.10:FF:000001">
    <property type="entry name" value="Elongation factor Ts"/>
    <property type="match status" value="1"/>
</dbReference>
<evidence type="ECO:0000256" key="4">
    <source>
        <dbReference type="HAMAP-Rule" id="MF_03135"/>
    </source>
</evidence>
<dbReference type="Gene3D" id="1.10.286.20">
    <property type="match status" value="1"/>
</dbReference>
<dbReference type="PANTHER" id="PTHR11741">
    <property type="entry name" value="ELONGATION FACTOR TS"/>
    <property type="match status" value="1"/>
</dbReference>
<dbReference type="EMBL" id="HBDY01003307">
    <property type="protein sequence ID" value="CAD8230871.1"/>
    <property type="molecule type" value="Transcribed_RNA"/>
</dbReference>
<evidence type="ECO:0000259" key="5">
    <source>
        <dbReference type="Pfam" id="PF00889"/>
    </source>
</evidence>
<comment type="function">
    <text evidence="4">Associates with the EF-Tu.GDP complex and induces the exchange of GDP to GTP. It remains bound to the aminoacyl-tRNA.EF-Tu.GTP complex up to the GTP hydrolysis stage on the ribosome.</text>
</comment>
<dbReference type="Pfam" id="PF00889">
    <property type="entry name" value="EF_TS"/>
    <property type="match status" value="1"/>
</dbReference>
<dbReference type="InterPro" id="IPR036402">
    <property type="entry name" value="EF-Ts_dimer_sf"/>
</dbReference>
<organism evidence="6">
    <name type="scientific">Micromonas pusilla</name>
    <name type="common">Picoplanktonic green alga</name>
    <name type="synonym">Chromulina pusilla</name>
    <dbReference type="NCBI Taxonomy" id="38833"/>
    <lineage>
        <taxon>Eukaryota</taxon>
        <taxon>Viridiplantae</taxon>
        <taxon>Chlorophyta</taxon>
        <taxon>Mamiellophyceae</taxon>
        <taxon>Mamiellales</taxon>
        <taxon>Mamiellaceae</taxon>
        <taxon>Micromonas</taxon>
    </lineage>
</organism>
<gene>
    <name evidence="4" type="primary">EFTS</name>
    <name evidence="6" type="ORF">MPUS1402_LOCUS2501</name>
</gene>
<evidence type="ECO:0000256" key="1">
    <source>
        <dbReference type="ARBA" id="ARBA00005532"/>
    </source>
</evidence>
<dbReference type="InterPro" id="IPR001816">
    <property type="entry name" value="Transl_elong_EFTs/EF1B"/>
</dbReference>
<dbReference type="InterPro" id="IPR014039">
    <property type="entry name" value="Transl_elong_EFTs/EF1B_dimer"/>
</dbReference>
<evidence type="ECO:0000256" key="2">
    <source>
        <dbReference type="ARBA" id="ARBA00022768"/>
    </source>
</evidence>
<keyword evidence="3 4" id="KW-0648">Protein biosynthesis</keyword>
<protein>
    <recommendedName>
        <fullName evidence="4">Elongation factor Ts, mitochondrial</fullName>
        <shortName evidence="4">EF-Ts</shortName>
        <shortName evidence="4">EF-TsMt</shortName>
    </recommendedName>
</protein>
<evidence type="ECO:0000313" key="6">
    <source>
        <dbReference type="EMBL" id="CAD8230871.1"/>
    </source>
</evidence>
<dbReference type="GO" id="GO:0005739">
    <property type="term" value="C:mitochondrion"/>
    <property type="evidence" value="ECO:0007669"/>
    <property type="project" value="UniProtKB-SubCell"/>
</dbReference>
<evidence type="ECO:0000256" key="3">
    <source>
        <dbReference type="ARBA" id="ARBA00022917"/>
    </source>
</evidence>
<dbReference type="Gene3D" id="3.30.479.20">
    <property type="entry name" value="Elongation factor Ts, dimerisation domain"/>
    <property type="match status" value="2"/>
</dbReference>
<dbReference type="NCBIfam" id="TIGR00116">
    <property type="entry name" value="tsf"/>
    <property type="match status" value="1"/>
</dbReference>
<comment type="subcellular location">
    <subcellularLocation>
        <location evidence="4">Mitochondrion</location>
    </subcellularLocation>
</comment>
<dbReference type="CDD" id="cd14275">
    <property type="entry name" value="UBA_EF-Ts"/>
    <property type="match status" value="1"/>
</dbReference>
<dbReference type="InterPro" id="IPR009060">
    <property type="entry name" value="UBA-like_sf"/>
</dbReference>
<keyword evidence="2 4" id="KW-0251">Elongation factor</keyword>
<reference evidence="6" key="1">
    <citation type="submission" date="2021-01" db="EMBL/GenBank/DDBJ databases">
        <authorList>
            <person name="Corre E."/>
            <person name="Pelletier E."/>
            <person name="Niang G."/>
            <person name="Scheremetjew M."/>
            <person name="Finn R."/>
            <person name="Kale V."/>
            <person name="Holt S."/>
            <person name="Cochrane G."/>
            <person name="Meng A."/>
            <person name="Brown T."/>
            <person name="Cohen L."/>
        </authorList>
    </citation>
    <scope>NUCLEOTIDE SEQUENCE</scope>
    <source>
        <strain evidence="6">RCC1614</strain>
    </source>
</reference>
<proteinExistence type="inferred from homology"/>
<accession>A0A7R9XWF1</accession>
<dbReference type="PANTHER" id="PTHR11741:SF0">
    <property type="entry name" value="ELONGATION FACTOR TS, MITOCHONDRIAL"/>
    <property type="match status" value="1"/>
</dbReference>